<accession>A0AAW2EQ99</accession>
<dbReference type="EMBL" id="JADYXP020000018">
    <property type="protein sequence ID" value="KAL0105879.1"/>
    <property type="molecule type" value="Genomic_DNA"/>
</dbReference>
<dbReference type="Proteomes" id="UP001430953">
    <property type="component" value="Unassembled WGS sequence"/>
</dbReference>
<sequence>MYLDASRQERMELVRRLVIPKANCPSDDYDFHDSARVGLRLVLLNASFAQFSRPFFSFFFLFSVRDRLIKPRADSQKILMVSDSNALT</sequence>
<organism evidence="1 2">
    <name type="scientific">Cardiocondyla obscurior</name>
    <dbReference type="NCBI Taxonomy" id="286306"/>
    <lineage>
        <taxon>Eukaryota</taxon>
        <taxon>Metazoa</taxon>
        <taxon>Ecdysozoa</taxon>
        <taxon>Arthropoda</taxon>
        <taxon>Hexapoda</taxon>
        <taxon>Insecta</taxon>
        <taxon>Pterygota</taxon>
        <taxon>Neoptera</taxon>
        <taxon>Endopterygota</taxon>
        <taxon>Hymenoptera</taxon>
        <taxon>Apocrita</taxon>
        <taxon>Aculeata</taxon>
        <taxon>Formicoidea</taxon>
        <taxon>Formicidae</taxon>
        <taxon>Myrmicinae</taxon>
        <taxon>Cardiocondyla</taxon>
    </lineage>
</organism>
<reference evidence="1 2" key="1">
    <citation type="submission" date="2023-03" db="EMBL/GenBank/DDBJ databases">
        <title>High recombination rates correlate with genetic variation in Cardiocondyla obscurior ants.</title>
        <authorList>
            <person name="Errbii M."/>
        </authorList>
    </citation>
    <scope>NUCLEOTIDE SEQUENCE [LARGE SCALE GENOMIC DNA]</scope>
    <source>
        <strain evidence="1">Alpha-2009</strain>
        <tissue evidence="1">Whole body</tissue>
    </source>
</reference>
<comment type="caution">
    <text evidence="1">The sequence shown here is derived from an EMBL/GenBank/DDBJ whole genome shotgun (WGS) entry which is preliminary data.</text>
</comment>
<name>A0AAW2EQ99_9HYME</name>
<gene>
    <name evidence="1" type="ORF">PUN28_015950</name>
</gene>
<proteinExistence type="predicted"/>
<keyword evidence="2" id="KW-1185">Reference proteome</keyword>
<protein>
    <submittedName>
        <fullName evidence="1">Uncharacterized protein</fullName>
    </submittedName>
</protein>
<dbReference type="AlphaFoldDB" id="A0AAW2EQ99"/>
<evidence type="ECO:0000313" key="2">
    <source>
        <dbReference type="Proteomes" id="UP001430953"/>
    </source>
</evidence>
<evidence type="ECO:0000313" key="1">
    <source>
        <dbReference type="EMBL" id="KAL0105879.1"/>
    </source>
</evidence>